<evidence type="ECO:0000256" key="1">
    <source>
        <dbReference type="ARBA" id="ARBA00001593"/>
    </source>
</evidence>
<dbReference type="GO" id="GO:0006171">
    <property type="term" value="P:cAMP biosynthetic process"/>
    <property type="evidence" value="ECO:0007669"/>
    <property type="project" value="UniProtKB-KW"/>
</dbReference>
<dbReference type="PANTHER" id="PTHR45627:SF16">
    <property type="entry name" value="ADENYLATE CYCLASE"/>
    <property type="match status" value="1"/>
</dbReference>
<evidence type="ECO:0000256" key="8">
    <source>
        <dbReference type="ARBA" id="ARBA00022741"/>
    </source>
</evidence>
<accession>A0A2A3EEQ8</accession>
<evidence type="ECO:0000256" key="14">
    <source>
        <dbReference type="ARBA" id="ARBA00023180"/>
    </source>
</evidence>
<comment type="cofactor">
    <cofactor evidence="2">
        <name>Mg(2+)</name>
        <dbReference type="ChEBI" id="CHEBI:18420"/>
    </cofactor>
</comment>
<keyword evidence="5 17" id="KW-0812">Transmembrane</keyword>
<dbReference type="AlphaFoldDB" id="A0A2A3EEQ8"/>
<feature type="transmembrane region" description="Helical" evidence="17">
    <location>
        <begin position="583"/>
        <end position="602"/>
    </location>
</feature>
<feature type="transmembrane region" description="Helical" evidence="17">
    <location>
        <begin position="69"/>
        <end position="87"/>
    </location>
</feature>
<keyword evidence="7" id="KW-0677">Repeat</keyword>
<dbReference type="Pfam" id="PF06327">
    <property type="entry name" value="Adcy_cons_dom"/>
    <property type="match status" value="1"/>
</dbReference>
<name>A0A2A3EEQ8_APICC</name>
<evidence type="ECO:0000256" key="7">
    <source>
        <dbReference type="ARBA" id="ARBA00022737"/>
    </source>
</evidence>
<dbReference type="Pfam" id="PF00211">
    <property type="entry name" value="Guanylate_cyc"/>
    <property type="match status" value="2"/>
</dbReference>
<evidence type="ECO:0000256" key="4">
    <source>
        <dbReference type="ARBA" id="ARBA00012201"/>
    </source>
</evidence>
<dbReference type="PROSITE" id="PS00452">
    <property type="entry name" value="GUANYLATE_CYCLASE_1"/>
    <property type="match status" value="1"/>
</dbReference>
<dbReference type="SUPFAM" id="SSF55073">
    <property type="entry name" value="Nucleotide cyclase"/>
    <property type="match status" value="2"/>
</dbReference>
<feature type="transmembrane region" description="Helical" evidence="17">
    <location>
        <begin position="493"/>
        <end position="515"/>
    </location>
</feature>
<feature type="domain" description="Guanylate cyclase" evidence="18">
    <location>
        <begin position="274"/>
        <end position="324"/>
    </location>
</feature>
<evidence type="ECO:0000256" key="17">
    <source>
        <dbReference type="SAM" id="Phobius"/>
    </source>
</evidence>
<keyword evidence="11 17" id="KW-1133">Transmembrane helix</keyword>
<feature type="domain" description="Guanylate cyclase" evidence="18">
    <location>
        <begin position="695"/>
        <end position="834"/>
    </location>
</feature>
<evidence type="ECO:0000313" key="20">
    <source>
        <dbReference type="Proteomes" id="UP000242457"/>
    </source>
</evidence>
<dbReference type="OrthoDB" id="10261550at2759"/>
<feature type="transmembrane region" description="Helical" evidence="17">
    <location>
        <begin position="107"/>
        <end position="123"/>
    </location>
</feature>
<evidence type="ECO:0000256" key="11">
    <source>
        <dbReference type="ARBA" id="ARBA00022989"/>
    </source>
</evidence>
<dbReference type="EC" id="4.6.1.1" evidence="4"/>
<dbReference type="Pfam" id="PF16214">
    <property type="entry name" value="AC_N"/>
    <property type="match status" value="2"/>
</dbReference>
<dbReference type="InterPro" id="IPR018297">
    <property type="entry name" value="A/G_cyclase_CS"/>
</dbReference>
<keyword evidence="15 16" id="KW-0456">Lyase</keyword>
<dbReference type="GO" id="GO:0046872">
    <property type="term" value="F:metal ion binding"/>
    <property type="evidence" value="ECO:0007669"/>
    <property type="project" value="UniProtKB-KW"/>
</dbReference>
<dbReference type="FunFam" id="3.30.70.1230:FF:000001">
    <property type="entry name" value="Adenylate cyclase"/>
    <property type="match status" value="1"/>
</dbReference>
<evidence type="ECO:0000256" key="13">
    <source>
        <dbReference type="ARBA" id="ARBA00023136"/>
    </source>
</evidence>
<keyword evidence="8" id="KW-0547">Nucleotide-binding</keyword>
<dbReference type="SMART" id="SM00044">
    <property type="entry name" value="CYCc"/>
    <property type="match status" value="1"/>
</dbReference>
<dbReference type="GO" id="GO:0004016">
    <property type="term" value="F:adenylate cyclase activity"/>
    <property type="evidence" value="ECO:0007669"/>
    <property type="project" value="UniProtKB-EC"/>
</dbReference>
<dbReference type="EMBL" id="KZ288280">
    <property type="protein sequence ID" value="PBC29656.1"/>
    <property type="molecule type" value="Genomic_DNA"/>
</dbReference>
<dbReference type="PROSITE" id="PS50125">
    <property type="entry name" value="GUANYLATE_CYCLASE_2"/>
    <property type="match status" value="2"/>
</dbReference>
<dbReference type="Proteomes" id="UP000242457">
    <property type="component" value="Unassembled WGS sequence"/>
</dbReference>
<evidence type="ECO:0000256" key="2">
    <source>
        <dbReference type="ARBA" id="ARBA00001946"/>
    </source>
</evidence>
<feature type="transmembrane region" description="Helical" evidence="17">
    <location>
        <begin position="130"/>
        <end position="153"/>
    </location>
</feature>
<keyword evidence="20" id="KW-1185">Reference proteome</keyword>
<dbReference type="Gene3D" id="3.30.70.1230">
    <property type="entry name" value="Nucleotide cyclase"/>
    <property type="match status" value="2"/>
</dbReference>
<keyword evidence="6" id="KW-0479">Metal-binding</keyword>
<protein>
    <recommendedName>
        <fullName evidence="4">adenylate cyclase</fullName>
        <ecNumber evidence="4">4.6.1.1</ecNumber>
    </recommendedName>
</protein>
<feature type="transmembrane region" description="Helical" evidence="17">
    <location>
        <begin position="467"/>
        <end position="487"/>
    </location>
</feature>
<dbReference type="GO" id="GO:0005886">
    <property type="term" value="C:plasma membrane"/>
    <property type="evidence" value="ECO:0007669"/>
    <property type="project" value="InterPro"/>
</dbReference>
<comment type="subcellular location">
    <subcellularLocation>
        <location evidence="3">Membrane</location>
        <topology evidence="3">Multi-pass membrane protein</topology>
    </subcellularLocation>
</comment>
<sequence length="915" mass="101901">MTHVLGLLAGLALALGVLLLLKLFLDGNQQFLDTLERPENLFLAITLITCVAIYAALVAAISRPGMNEIWLAGVSGIVLVTLLALQVSLNVHLALGSKEHRSGGPLAAAWAVCFFIYMAYALLPIRLRHACIAGLVFSVAHLIGTFVLYPSYYPAMMEHLLSSIVVVGGTNMAGVLTHHPRELAQRQAFLETRQCVEARLTTQRENQQQTFSDSALISCDQPEVSSSKTQRQERLLLSVLPRHVAMEMKADIAGKPKDTMFHKIYIQRHENVSFDTLAAEHHCLRIKLLGDCYYCVSGLPEPRPDHARCCVEMGLDMISAITRVHITKETLDCLDGFYEVEEGHGGERNAYLKEHNIKTYLIVPGDTCRGNIPSSGLRKGLPANGNVSKEMRVMGHGSQHGKQNKLGFGETTEVKKDPEDEVNEYLMRAIDARSIDQLRTQYCTPFILTFRSPDVEEKYSRERDRMLSAYFVCSGFVYMVVVIAIAITLYGSGYFYTCVTVSILVIAIINGILLAEKNKTVPQCLRDFAVHVFENRGMAQALATCVVFLTFVTALSPLLFPVLVMLVMITCAVYQILTSVFKVAILSLVVACYLAISIYEAVHEKDVELTGRWLAGVLVVFFMTCLIAHSQHTEATYRLDFLWKLQATEEKEEMEHLKAYNQKLLANILPEHVAAHFLSTVNSDELYHEQCDFVCIMFASIPNFSEFYVELEANNEGVECLRLLNEIIADFDELLAEEPYKYIEKIKSTGATYMAASGLTKSTCDMKDYKHVTAMADYALRIREQLASVNEHSFNNFRLRVGINIGPVVAGVIGARKPQYDIWGNAVNVASRMESTGVLDGIQVTQEVRDILIAKGYPLTCRGTIQVKGKGSMVTYFLDGPRDPIKASIRNDINEERISSVNNFNLDGSVSSKKT</sequence>
<keyword evidence="12" id="KW-0115">cAMP biosynthesis</keyword>
<dbReference type="InterPro" id="IPR029787">
    <property type="entry name" value="Nucleotide_cyclase"/>
</dbReference>
<keyword evidence="13 17" id="KW-0472">Membrane</keyword>
<gene>
    <name evidence="19" type="ORF">APICC_06514</name>
</gene>
<dbReference type="STRING" id="94128.A0A2A3EEQ8"/>
<evidence type="ECO:0000256" key="16">
    <source>
        <dbReference type="RuleBase" id="RU000405"/>
    </source>
</evidence>
<feature type="transmembrane region" description="Helical" evidence="17">
    <location>
        <begin position="609"/>
        <end position="629"/>
    </location>
</feature>
<evidence type="ECO:0000256" key="3">
    <source>
        <dbReference type="ARBA" id="ARBA00004141"/>
    </source>
</evidence>
<evidence type="ECO:0000256" key="6">
    <source>
        <dbReference type="ARBA" id="ARBA00022723"/>
    </source>
</evidence>
<dbReference type="PANTHER" id="PTHR45627">
    <property type="entry name" value="ADENYLATE CYCLASE TYPE 1"/>
    <property type="match status" value="1"/>
</dbReference>
<feature type="transmembrane region" description="Helical" evidence="17">
    <location>
        <begin position="159"/>
        <end position="177"/>
    </location>
</feature>
<evidence type="ECO:0000313" key="19">
    <source>
        <dbReference type="EMBL" id="PBC29656.1"/>
    </source>
</evidence>
<proteinExistence type="inferred from homology"/>
<keyword evidence="14" id="KW-0325">Glycoprotein</keyword>
<organism evidence="19 20">
    <name type="scientific">Apis cerana cerana</name>
    <name type="common">Oriental honeybee</name>
    <dbReference type="NCBI Taxonomy" id="94128"/>
    <lineage>
        <taxon>Eukaryota</taxon>
        <taxon>Metazoa</taxon>
        <taxon>Ecdysozoa</taxon>
        <taxon>Arthropoda</taxon>
        <taxon>Hexapoda</taxon>
        <taxon>Insecta</taxon>
        <taxon>Pterygota</taxon>
        <taxon>Neoptera</taxon>
        <taxon>Endopterygota</taxon>
        <taxon>Hymenoptera</taxon>
        <taxon>Apocrita</taxon>
        <taxon>Aculeata</taxon>
        <taxon>Apoidea</taxon>
        <taxon>Anthophila</taxon>
        <taxon>Apidae</taxon>
        <taxon>Apis</taxon>
    </lineage>
</organism>
<evidence type="ECO:0000256" key="9">
    <source>
        <dbReference type="ARBA" id="ARBA00022840"/>
    </source>
</evidence>
<keyword evidence="9" id="KW-0067">ATP-binding</keyword>
<comment type="similarity">
    <text evidence="16">Belongs to the adenylyl cyclase class-4/guanylyl cyclase family.</text>
</comment>
<evidence type="ECO:0000256" key="5">
    <source>
        <dbReference type="ARBA" id="ARBA00022692"/>
    </source>
</evidence>
<reference evidence="19" key="1">
    <citation type="submission" date="2014-07" db="EMBL/GenBank/DDBJ databases">
        <title>Genomic and transcriptomic analysis on Apis cerana provide comprehensive insights into honey bee biology.</title>
        <authorList>
            <person name="Diao Q."/>
            <person name="Sun L."/>
            <person name="Zheng H."/>
            <person name="Zheng H."/>
            <person name="Xu S."/>
            <person name="Wang S."/>
            <person name="Zeng Z."/>
            <person name="Hu F."/>
            <person name="Su S."/>
            <person name="Wu J."/>
        </authorList>
    </citation>
    <scope>NUCLEOTIDE SEQUENCE [LARGE SCALE GENOMIC DNA]</scope>
    <source>
        <tissue evidence="19">Pupae without intestine</tissue>
    </source>
</reference>
<feature type="transmembrane region" description="Helical" evidence="17">
    <location>
        <begin position="41"/>
        <end position="62"/>
    </location>
</feature>
<dbReference type="InterPro" id="IPR032628">
    <property type="entry name" value="AC_N"/>
</dbReference>
<evidence type="ECO:0000256" key="15">
    <source>
        <dbReference type="ARBA" id="ARBA00023239"/>
    </source>
</evidence>
<evidence type="ECO:0000256" key="10">
    <source>
        <dbReference type="ARBA" id="ARBA00022842"/>
    </source>
</evidence>
<evidence type="ECO:0000259" key="18">
    <source>
        <dbReference type="PROSITE" id="PS50125"/>
    </source>
</evidence>
<dbReference type="InterPro" id="IPR001054">
    <property type="entry name" value="A/G_cyclase"/>
</dbReference>
<feature type="transmembrane region" description="Helical" evidence="17">
    <location>
        <begin position="546"/>
        <end position="577"/>
    </location>
</feature>
<dbReference type="GO" id="GO:0005524">
    <property type="term" value="F:ATP binding"/>
    <property type="evidence" value="ECO:0007669"/>
    <property type="project" value="UniProtKB-KW"/>
</dbReference>
<dbReference type="InterPro" id="IPR009398">
    <property type="entry name" value="Adcy_conserved_dom"/>
</dbReference>
<evidence type="ECO:0000256" key="12">
    <source>
        <dbReference type="ARBA" id="ARBA00022998"/>
    </source>
</evidence>
<keyword evidence="10" id="KW-0460">Magnesium</keyword>
<dbReference type="GO" id="GO:0007189">
    <property type="term" value="P:adenylate cyclase-activating G protein-coupled receptor signaling pathway"/>
    <property type="evidence" value="ECO:0007669"/>
    <property type="project" value="TreeGrafter"/>
</dbReference>
<dbReference type="GO" id="GO:0035556">
    <property type="term" value="P:intracellular signal transduction"/>
    <property type="evidence" value="ECO:0007669"/>
    <property type="project" value="InterPro"/>
</dbReference>
<comment type="catalytic activity">
    <reaction evidence="1">
        <text>ATP = 3',5'-cyclic AMP + diphosphate</text>
        <dbReference type="Rhea" id="RHEA:15389"/>
        <dbReference type="ChEBI" id="CHEBI:30616"/>
        <dbReference type="ChEBI" id="CHEBI:33019"/>
        <dbReference type="ChEBI" id="CHEBI:58165"/>
        <dbReference type="EC" id="4.6.1.1"/>
    </reaction>
</comment>
<dbReference type="CDD" id="cd07302">
    <property type="entry name" value="CHD"/>
    <property type="match status" value="1"/>
</dbReference>